<protein>
    <submittedName>
        <fullName evidence="2">Uncharacterized protein</fullName>
    </submittedName>
</protein>
<evidence type="ECO:0000313" key="2">
    <source>
        <dbReference type="EnsemblPlants" id="LPERR07G12040.4"/>
    </source>
</evidence>
<dbReference type="eggNOG" id="ENOG502S02Q">
    <property type="taxonomic scope" value="Eukaryota"/>
</dbReference>
<feature type="region of interest" description="Disordered" evidence="1">
    <location>
        <begin position="48"/>
        <end position="109"/>
    </location>
</feature>
<dbReference type="PANTHER" id="PTHR39708:SF2">
    <property type="entry name" value="BLOC-1-RELATED COMPLEX SUBUNIT 6 C-TERMINAL HELIX DOMAIN-CONTAINING PROTEIN"/>
    <property type="match status" value="1"/>
</dbReference>
<accession>A0A0D9WYU7</accession>
<dbReference type="Gramene" id="LPERR07G12040.4">
    <property type="protein sequence ID" value="LPERR07G12040.4"/>
    <property type="gene ID" value="LPERR07G12040"/>
</dbReference>
<dbReference type="Proteomes" id="UP000032180">
    <property type="component" value="Chromosome 7"/>
</dbReference>
<dbReference type="EnsemblPlants" id="LPERR07G12040.4">
    <property type="protein sequence ID" value="LPERR07G12040.4"/>
    <property type="gene ID" value="LPERR07G12040"/>
</dbReference>
<keyword evidence="3" id="KW-1185">Reference proteome</keyword>
<dbReference type="STRING" id="77586.A0A0D9WYU7"/>
<reference evidence="2" key="3">
    <citation type="submission" date="2015-04" db="UniProtKB">
        <authorList>
            <consortium name="EnsemblPlants"/>
        </authorList>
    </citation>
    <scope>IDENTIFICATION</scope>
</reference>
<name>A0A0D9WYU7_9ORYZ</name>
<sequence>MVFPCCEGQNSHMLPFLIYWLTGRLRSGISEMSPYLITFWRGQPFGQISPQSPVPVPRHNRKTMEEHAAAASSDPPATPPPEDTSQSHHSPSASSPAGAGPPPSPGPRELAAAMEAVERDAAAIADSYASLFASLRLALSNVTSTSAENMDCLGDVVGRLQESGLRRVKVFLQMKRIGQTTVDTDIL</sequence>
<organism evidence="2 3">
    <name type="scientific">Leersia perrieri</name>
    <dbReference type="NCBI Taxonomy" id="77586"/>
    <lineage>
        <taxon>Eukaryota</taxon>
        <taxon>Viridiplantae</taxon>
        <taxon>Streptophyta</taxon>
        <taxon>Embryophyta</taxon>
        <taxon>Tracheophyta</taxon>
        <taxon>Spermatophyta</taxon>
        <taxon>Magnoliopsida</taxon>
        <taxon>Liliopsida</taxon>
        <taxon>Poales</taxon>
        <taxon>Poaceae</taxon>
        <taxon>BOP clade</taxon>
        <taxon>Oryzoideae</taxon>
        <taxon>Oryzeae</taxon>
        <taxon>Oryzinae</taxon>
        <taxon>Leersia</taxon>
    </lineage>
</organism>
<evidence type="ECO:0000256" key="1">
    <source>
        <dbReference type="SAM" id="MobiDB-lite"/>
    </source>
</evidence>
<dbReference type="PANTHER" id="PTHR39708">
    <property type="entry name" value="OS07G0483400 PROTEIN"/>
    <property type="match status" value="1"/>
</dbReference>
<proteinExistence type="predicted"/>
<dbReference type="AlphaFoldDB" id="A0A0D9WYU7"/>
<reference evidence="3" key="2">
    <citation type="submission" date="2013-12" db="EMBL/GenBank/DDBJ databases">
        <authorList>
            <person name="Yu Y."/>
            <person name="Lee S."/>
            <person name="de Baynast K."/>
            <person name="Wissotski M."/>
            <person name="Liu L."/>
            <person name="Talag J."/>
            <person name="Goicoechea J."/>
            <person name="Angelova A."/>
            <person name="Jetty R."/>
            <person name="Kudrna D."/>
            <person name="Golser W."/>
            <person name="Rivera L."/>
            <person name="Zhang J."/>
            <person name="Wing R."/>
        </authorList>
    </citation>
    <scope>NUCLEOTIDE SEQUENCE</scope>
</reference>
<evidence type="ECO:0000313" key="3">
    <source>
        <dbReference type="Proteomes" id="UP000032180"/>
    </source>
</evidence>
<reference evidence="2 3" key="1">
    <citation type="submission" date="2012-08" db="EMBL/GenBank/DDBJ databases">
        <title>Oryza genome evolution.</title>
        <authorList>
            <person name="Wing R.A."/>
        </authorList>
    </citation>
    <scope>NUCLEOTIDE SEQUENCE</scope>
</reference>
<dbReference type="HOGENOM" id="CLU_1498416_0_0_1"/>